<feature type="region of interest" description="Disordered" evidence="1">
    <location>
        <begin position="1"/>
        <end position="23"/>
    </location>
</feature>
<feature type="domain" description="N-terminal" evidence="2">
    <location>
        <begin position="26"/>
        <end position="146"/>
    </location>
</feature>
<evidence type="ECO:0000313" key="5">
    <source>
        <dbReference type="Proteomes" id="UP000640509"/>
    </source>
</evidence>
<dbReference type="InterPro" id="IPR041459">
    <property type="entry name" value="MPTase-PolyVal"/>
</dbReference>
<evidence type="ECO:0000259" key="3">
    <source>
        <dbReference type="Pfam" id="PF18818"/>
    </source>
</evidence>
<comment type="caution">
    <text evidence="4">The sequence shown here is derived from an EMBL/GenBank/DDBJ whole genome shotgun (WGS) entry which is preliminary data.</text>
</comment>
<sequence length="333" mass="36098">MPRHNNGADRLTHSARDGDAAGSRADTYARVTAAIIAAIEHGAGEWHAPWFHNGSCAARPTNVASGRRYRGINTVALWAAAMASGYNDGLWGTYRQWQEAGAQVRKGERSTTIVLWKQVSSFDKAGDTDKDDMRHARMFAGAFSVFNVDQVDGYERPPTHLLSENERLAQAEAFVANLGITTVFGGTDAFYRPSSDTVVMPDFGSFRDAPSFYGVWLHEHGHASGAKHRLDRDLSGRFGSVAYAAEECCVEILSGLVLADLGIAHHPRPDHAAYLASWLEVLRNDPRALFTAAAKAQQAADWMHAQQPSPPSSGAPDETEADYPGSPVFTGTV</sequence>
<protein>
    <recommendedName>
        <fullName evidence="6">DUF1738 domain-containing protein</fullName>
    </recommendedName>
</protein>
<dbReference type="Pfam" id="PF18818">
    <property type="entry name" value="MPTase-PolyVal"/>
    <property type="match status" value="1"/>
</dbReference>
<feature type="compositionally biased region" description="Basic and acidic residues" evidence="1">
    <location>
        <begin position="1"/>
        <end position="19"/>
    </location>
</feature>
<dbReference type="Proteomes" id="UP000640509">
    <property type="component" value="Unassembled WGS sequence"/>
</dbReference>
<evidence type="ECO:0000259" key="2">
    <source>
        <dbReference type="Pfam" id="PF08401"/>
    </source>
</evidence>
<evidence type="ECO:0000313" key="4">
    <source>
        <dbReference type="EMBL" id="GGF80158.1"/>
    </source>
</evidence>
<reference evidence="5" key="1">
    <citation type="journal article" date="2019" name="Int. J. Syst. Evol. Microbiol.">
        <title>The Global Catalogue of Microorganisms (GCM) 10K type strain sequencing project: providing services to taxonomists for standard genome sequencing and annotation.</title>
        <authorList>
            <consortium name="The Broad Institute Genomics Platform"/>
            <consortium name="The Broad Institute Genome Sequencing Center for Infectious Disease"/>
            <person name="Wu L."/>
            <person name="Ma J."/>
        </authorList>
    </citation>
    <scope>NUCLEOTIDE SEQUENCE [LARGE SCALE GENOMIC DNA]</scope>
    <source>
        <strain evidence="5">CGMCC 1.15419</strain>
    </source>
</reference>
<dbReference type="EMBL" id="BMIV01000027">
    <property type="protein sequence ID" value="GGF80158.1"/>
    <property type="molecule type" value="Genomic_DNA"/>
</dbReference>
<organism evidence="4 5">
    <name type="scientific">Paracoccus acridae</name>
    <dbReference type="NCBI Taxonomy" id="1795310"/>
    <lineage>
        <taxon>Bacteria</taxon>
        <taxon>Pseudomonadati</taxon>
        <taxon>Pseudomonadota</taxon>
        <taxon>Alphaproteobacteria</taxon>
        <taxon>Rhodobacterales</taxon>
        <taxon>Paracoccaceae</taxon>
        <taxon>Paracoccus</taxon>
    </lineage>
</organism>
<evidence type="ECO:0000256" key="1">
    <source>
        <dbReference type="SAM" id="MobiDB-lite"/>
    </source>
</evidence>
<name>A0ABQ1VM30_9RHOB</name>
<evidence type="ECO:0008006" key="6">
    <source>
        <dbReference type="Google" id="ProtNLM"/>
    </source>
</evidence>
<dbReference type="InterPro" id="IPR013610">
    <property type="entry name" value="ArdC_N"/>
</dbReference>
<gene>
    <name evidence="4" type="ORF">GCM10011402_36000</name>
</gene>
<dbReference type="RefSeq" id="WP_188717016.1">
    <property type="nucleotide sequence ID" value="NZ_BMIV01000027.1"/>
</dbReference>
<feature type="domain" description="Polyvalent protein metallopeptidase" evidence="3">
    <location>
        <begin position="170"/>
        <end position="295"/>
    </location>
</feature>
<proteinExistence type="predicted"/>
<keyword evidence="5" id="KW-1185">Reference proteome</keyword>
<dbReference type="PIRSF" id="PIRSF037112">
    <property type="entry name" value="Antirestriction_ArdC"/>
    <property type="match status" value="1"/>
</dbReference>
<accession>A0ABQ1VM30</accession>
<dbReference type="Pfam" id="PF08401">
    <property type="entry name" value="ArdcN"/>
    <property type="match status" value="1"/>
</dbReference>
<feature type="region of interest" description="Disordered" evidence="1">
    <location>
        <begin position="300"/>
        <end position="333"/>
    </location>
</feature>
<dbReference type="InterPro" id="IPR017113">
    <property type="entry name" value="Antirestriction_ArdC"/>
</dbReference>